<evidence type="ECO:0000313" key="2">
    <source>
        <dbReference type="Proteomes" id="UP001343492"/>
    </source>
</evidence>
<gene>
    <name evidence="1" type="ORF">VRS74_09085</name>
</gene>
<proteinExistence type="predicted"/>
<dbReference type="EMBL" id="JAZDQV010000008">
    <property type="protein sequence ID" value="MEE1877836.1"/>
    <property type="molecule type" value="Genomic_DNA"/>
</dbReference>
<comment type="caution">
    <text evidence="1">The sequence shown here is derived from an EMBL/GenBank/DDBJ whole genome shotgun (WGS) entry which is preliminary data.</text>
</comment>
<dbReference type="Proteomes" id="UP001343492">
    <property type="component" value="Unassembled WGS sequence"/>
</dbReference>
<accession>A0ABU7GFR1</accession>
<name>A0ABU7GFR1_9SPHN</name>
<sequence length="90" mass="10294">MSDREPNILYSSLGRVLTIDGVTVDIKIYRLEHDPQWALEVINDQGTSTVWDALFDTDDEAYAAFQLTVDEEGMRAFIDDDNVIPFPRRS</sequence>
<organism evidence="1 2">
    <name type="scientific">Altererythrobacter litoralis</name>
    <dbReference type="NCBI Taxonomy" id="3113904"/>
    <lineage>
        <taxon>Bacteria</taxon>
        <taxon>Pseudomonadati</taxon>
        <taxon>Pseudomonadota</taxon>
        <taxon>Alphaproteobacteria</taxon>
        <taxon>Sphingomonadales</taxon>
        <taxon>Erythrobacteraceae</taxon>
        <taxon>Altererythrobacter</taxon>
    </lineage>
</organism>
<reference evidence="1 2" key="1">
    <citation type="submission" date="2024-01" db="EMBL/GenBank/DDBJ databases">
        <title>The genome sequence of Erythrobacteraceae sp. strain 1XM1-14.</title>
        <authorList>
            <person name="Liu Y."/>
        </authorList>
    </citation>
    <scope>NUCLEOTIDE SEQUENCE [LARGE SCALE GENOMIC DNA]</scope>
    <source>
        <strain evidence="1 2">1XM1-14</strain>
    </source>
</reference>
<evidence type="ECO:0000313" key="1">
    <source>
        <dbReference type="EMBL" id="MEE1877836.1"/>
    </source>
</evidence>
<protein>
    <submittedName>
        <fullName evidence="1">Uncharacterized protein</fullName>
    </submittedName>
</protein>
<dbReference type="RefSeq" id="WP_354144941.1">
    <property type="nucleotide sequence ID" value="NZ_JAZDQV010000008.1"/>
</dbReference>
<keyword evidence="2" id="KW-1185">Reference proteome</keyword>